<evidence type="ECO:0000313" key="2">
    <source>
        <dbReference type="Proteomes" id="UP000703661"/>
    </source>
</evidence>
<name>A0A9P6MU32_9FUNG</name>
<dbReference type="Proteomes" id="UP000703661">
    <property type="component" value="Unassembled WGS sequence"/>
</dbReference>
<organism evidence="1 2">
    <name type="scientific">Entomortierella chlamydospora</name>
    <dbReference type="NCBI Taxonomy" id="101097"/>
    <lineage>
        <taxon>Eukaryota</taxon>
        <taxon>Fungi</taxon>
        <taxon>Fungi incertae sedis</taxon>
        <taxon>Mucoromycota</taxon>
        <taxon>Mortierellomycotina</taxon>
        <taxon>Mortierellomycetes</taxon>
        <taxon>Mortierellales</taxon>
        <taxon>Mortierellaceae</taxon>
        <taxon>Entomortierella</taxon>
    </lineage>
</organism>
<reference evidence="1" key="1">
    <citation type="journal article" date="2020" name="Fungal Divers.">
        <title>Resolving the Mortierellaceae phylogeny through synthesis of multi-gene phylogenetics and phylogenomics.</title>
        <authorList>
            <person name="Vandepol N."/>
            <person name="Liber J."/>
            <person name="Desiro A."/>
            <person name="Na H."/>
            <person name="Kennedy M."/>
            <person name="Barry K."/>
            <person name="Grigoriev I.V."/>
            <person name="Miller A.N."/>
            <person name="O'Donnell K."/>
            <person name="Stajich J.E."/>
            <person name="Bonito G."/>
        </authorList>
    </citation>
    <scope>NUCLEOTIDE SEQUENCE</scope>
    <source>
        <strain evidence="1">NRRL 2769</strain>
    </source>
</reference>
<comment type="caution">
    <text evidence="1">The sequence shown here is derived from an EMBL/GenBank/DDBJ whole genome shotgun (WGS) entry which is preliminary data.</text>
</comment>
<keyword evidence="2" id="KW-1185">Reference proteome</keyword>
<dbReference type="PANTHER" id="PTHR34286">
    <property type="entry name" value="TRANSMEMBRANE PROTEIN"/>
    <property type="match status" value="1"/>
</dbReference>
<dbReference type="PANTHER" id="PTHR34286:SF1">
    <property type="entry name" value="TRANSMEMBRANE PROTEIN"/>
    <property type="match status" value="1"/>
</dbReference>
<sequence length="66" mass="7346">MAGGRYPYPKHVWSPSGGWWTQPTNWKSNTAVAVGITAAIVAGAWKYSAENEWAKEFRDGEVYGKK</sequence>
<evidence type="ECO:0000313" key="1">
    <source>
        <dbReference type="EMBL" id="KAG0012788.1"/>
    </source>
</evidence>
<proteinExistence type="predicted"/>
<protein>
    <submittedName>
        <fullName evidence="1">Uncharacterized protein</fullName>
    </submittedName>
</protein>
<accession>A0A9P6MU32</accession>
<dbReference type="AlphaFoldDB" id="A0A9P6MU32"/>
<dbReference type="EMBL" id="JAAAID010000934">
    <property type="protein sequence ID" value="KAG0012788.1"/>
    <property type="molecule type" value="Genomic_DNA"/>
</dbReference>
<gene>
    <name evidence="1" type="ORF">BGZ80_011511</name>
</gene>